<keyword evidence="2" id="KW-1185">Reference proteome</keyword>
<protein>
    <submittedName>
        <fullName evidence="1">Uncharacterized protein</fullName>
    </submittedName>
</protein>
<dbReference type="AlphaFoldDB" id="A0AAD6TMJ9"/>
<organism evidence="1 2">
    <name type="scientific">Mycena belliarum</name>
    <dbReference type="NCBI Taxonomy" id="1033014"/>
    <lineage>
        <taxon>Eukaryota</taxon>
        <taxon>Fungi</taxon>
        <taxon>Dikarya</taxon>
        <taxon>Basidiomycota</taxon>
        <taxon>Agaricomycotina</taxon>
        <taxon>Agaricomycetes</taxon>
        <taxon>Agaricomycetidae</taxon>
        <taxon>Agaricales</taxon>
        <taxon>Marasmiineae</taxon>
        <taxon>Mycenaceae</taxon>
        <taxon>Mycena</taxon>
    </lineage>
</organism>
<evidence type="ECO:0000313" key="2">
    <source>
        <dbReference type="Proteomes" id="UP001222325"/>
    </source>
</evidence>
<reference evidence="1" key="1">
    <citation type="submission" date="2023-03" db="EMBL/GenBank/DDBJ databases">
        <title>Massive genome expansion in bonnet fungi (Mycena s.s.) driven by repeated elements and novel gene families across ecological guilds.</title>
        <authorList>
            <consortium name="Lawrence Berkeley National Laboratory"/>
            <person name="Harder C.B."/>
            <person name="Miyauchi S."/>
            <person name="Viragh M."/>
            <person name="Kuo A."/>
            <person name="Thoen E."/>
            <person name="Andreopoulos B."/>
            <person name="Lu D."/>
            <person name="Skrede I."/>
            <person name="Drula E."/>
            <person name="Henrissat B."/>
            <person name="Morin E."/>
            <person name="Kohler A."/>
            <person name="Barry K."/>
            <person name="LaButti K."/>
            <person name="Morin E."/>
            <person name="Salamov A."/>
            <person name="Lipzen A."/>
            <person name="Mereny Z."/>
            <person name="Hegedus B."/>
            <person name="Baldrian P."/>
            <person name="Stursova M."/>
            <person name="Weitz H."/>
            <person name="Taylor A."/>
            <person name="Grigoriev I.V."/>
            <person name="Nagy L.G."/>
            <person name="Martin F."/>
            <person name="Kauserud H."/>
        </authorList>
    </citation>
    <scope>NUCLEOTIDE SEQUENCE</scope>
    <source>
        <strain evidence="1">CBHHK173m</strain>
    </source>
</reference>
<evidence type="ECO:0000313" key="1">
    <source>
        <dbReference type="EMBL" id="KAJ7065999.1"/>
    </source>
</evidence>
<feature type="non-terminal residue" evidence="1">
    <location>
        <position position="75"/>
    </location>
</feature>
<proteinExistence type="predicted"/>
<gene>
    <name evidence="1" type="ORF">B0H15DRAFT_737613</name>
</gene>
<sequence length="75" mass="8489">DRREQFTLIVREYRHLQMVKRAGRASDPVGVLKPGSAKMVYGIEATRPGECAIDCRACPHPDKNLEEGWQNLPPE</sequence>
<dbReference type="Proteomes" id="UP001222325">
    <property type="component" value="Unassembled WGS sequence"/>
</dbReference>
<accession>A0AAD6TMJ9</accession>
<comment type="caution">
    <text evidence="1">The sequence shown here is derived from an EMBL/GenBank/DDBJ whole genome shotgun (WGS) entry which is preliminary data.</text>
</comment>
<name>A0AAD6TMJ9_9AGAR</name>
<dbReference type="EMBL" id="JARJCN010000166">
    <property type="protein sequence ID" value="KAJ7065999.1"/>
    <property type="molecule type" value="Genomic_DNA"/>
</dbReference>
<feature type="non-terminal residue" evidence="1">
    <location>
        <position position="1"/>
    </location>
</feature>